<dbReference type="Proteomes" id="UP000326757">
    <property type="component" value="Unassembled WGS sequence"/>
</dbReference>
<gene>
    <name evidence="2" type="ORF">EYC80_010796</name>
</gene>
<proteinExistence type="predicted"/>
<evidence type="ECO:0000256" key="1">
    <source>
        <dbReference type="SAM" id="SignalP"/>
    </source>
</evidence>
<feature type="chain" id="PRO_5024875289" evidence="1">
    <location>
        <begin position="21"/>
        <end position="209"/>
    </location>
</feature>
<organism evidence="2 3">
    <name type="scientific">Monilinia laxa</name>
    <name type="common">Brown rot fungus</name>
    <name type="synonym">Sclerotinia laxa</name>
    <dbReference type="NCBI Taxonomy" id="61186"/>
    <lineage>
        <taxon>Eukaryota</taxon>
        <taxon>Fungi</taxon>
        <taxon>Dikarya</taxon>
        <taxon>Ascomycota</taxon>
        <taxon>Pezizomycotina</taxon>
        <taxon>Leotiomycetes</taxon>
        <taxon>Helotiales</taxon>
        <taxon>Sclerotiniaceae</taxon>
        <taxon>Monilinia</taxon>
    </lineage>
</organism>
<accession>A0A5N6JS58</accession>
<protein>
    <submittedName>
        <fullName evidence="2">Uncharacterized protein</fullName>
    </submittedName>
</protein>
<name>A0A5N6JS58_MONLA</name>
<dbReference type="AlphaFoldDB" id="A0A5N6JS58"/>
<feature type="signal peptide" evidence="1">
    <location>
        <begin position="1"/>
        <end position="20"/>
    </location>
</feature>
<dbReference type="OrthoDB" id="10437533at2759"/>
<keyword evidence="1" id="KW-0732">Signal</keyword>
<evidence type="ECO:0000313" key="3">
    <source>
        <dbReference type="Proteomes" id="UP000326757"/>
    </source>
</evidence>
<reference evidence="2 3" key="1">
    <citation type="submission" date="2019-06" db="EMBL/GenBank/DDBJ databases">
        <title>Genome Sequence of the Brown Rot Fungal Pathogen Monilinia laxa.</title>
        <authorList>
            <person name="De Miccolis Angelini R.M."/>
            <person name="Landi L."/>
            <person name="Abate D."/>
            <person name="Pollastro S."/>
            <person name="Romanazzi G."/>
            <person name="Faretra F."/>
        </authorList>
    </citation>
    <scope>NUCLEOTIDE SEQUENCE [LARGE SCALE GENOMIC DNA]</scope>
    <source>
        <strain evidence="2 3">Mlax316</strain>
    </source>
</reference>
<keyword evidence="3" id="KW-1185">Reference proteome</keyword>
<dbReference type="EMBL" id="VIGI01000017">
    <property type="protein sequence ID" value="KAB8290363.1"/>
    <property type="molecule type" value="Genomic_DNA"/>
</dbReference>
<sequence>MRFSHSLVLLFAISHRGVFALPQLRTIETTITTIITARDEPSTTLHTPATTPKHLDPRGNYLASELADIQSKITKACSPVTTSPGWRVYYCDNAVISSLEANIKQFYDTTTGTTTKFSTVTVVPIEATRARSRNVSILGNTLHTLEGSSLLVNLGAVSPSSTPTPGYTSPGITLSIPQAVRQVIAATATSLQDRTPLASGNSVWDGSQR</sequence>
<evidence type="ECO:0000313" key="2">
    <source>
        <dbReference type="EMBL" id="KAB8290363.1"/>
    </source>
</evidence>
<comment type="caution">
    <text evidence="2">The sequence shown here is derived from an EMBL/GenBank/DDBJ whole genome shotgun (WGS) entry which is preliminary data.</text>
</comment>